<dbReference type="NCBIfam" id="TIGR00756">
    <property type="entry name" value="PPR"/>
    <property type="match status" value="4"/>
</dbReference>
<proteinExistence type="predicted"/>
<dbReference type="GO" id="GO:0003723">
    <property type="term" value="F:RNA binding"/>
    <property type="evidence" value="ECO:0007669"/>
    <property type="project" value="InterPro"/>
</dbReference>
<dbReference type="Pfam" id="PF20431">
    <property type="entry name" value="E_motif"/>
    <property type="match status" value="1"/>
</dbReference>
<dbReference type="Pfam" id="PF13041">
    <property type="entry name" value="PPR_2"/>
    <property type="match status" value="2"/>
</dbReference>
<name>A0A835N7S5_9ROSI</name>
<dbReference type="PROSITE" id="PS51375">
    <property type="entry name" value="PPR"/>
    <property type="match status" value="4"/>
</dbReference>
<dbReference type="InterPro" id="IPR046848">
    <property type="entry name" value="E_motif"/>
</dbReference>
<dbReference type="InterPro" id="IPR046960">
    <property type="entry name" value="PPR_At4g14850-like_plant"/>
</dbReference>
<organism evidence="3 4">
    <name type="scientific">Salix dunnii</name>
    <dbReference type="NCBI Taxonomy" id="1413687"/>
    <lineage>
        <taxon>Eukaryota</taxon>
        <taxon>Viridiplantae</taxon>
        <taxon>Streptophyta</taxon>
        <taxon>Embryophyta</taxon>
        <taxon>Tracheophyta</taxon>
        <taxon>Spermatophyta</taxon>
        <taxon>Magnoliopsida</taxon>
        <taxon>eudicotyledons</taxon>
        <taxon>Gunneridae</taxon>
        <taxon>Pentapetalae</taxon>
        <taxon>rosids</taxon>
        <taxon>fabids</taxon>
        <taxon>Malpighiales</taxon>
        <taxon>Salicaceae</taxon>
        <taxon>Saliceae</taxon>
        <taxon>Salix</taxon>
    </lineage>
</organism>
<dbReference type="FunFam" id="1.25.40.10:FF:000348">
    <property type="entry name" value="Pentatricopeptide repeat-containing protein chloroplastic"/>
    <property type="match status" value="1"/>
</dbReference>
<keyword evidence="1" id="KW-0677">Repeat</keyword>
<dbReference type="EMBL" id="JADGMS010000002">
    <property type="protein sequence ID" value="KAF9687957.1"/>
    <property type="molecule type" value="Genomic_DNA"/>
</dbReference>
<dbReference type="AlphaFoldDB" id="A0A835N7S5"/>
<protein>
    <recommendedName>
        <fullName evidence="5">Pentatricopeptide repeat-containing protein</fullName>
    </recommendedName>
</protein>
<dbReference type="Pfam" id="PF01535">
    <property type="entry name" value="PPR"/>
    <property type="match status" value="3"/>
</dbReference>
<dbReference type="GO" id="GO:0009451">
    <property type="term" value="P:RNA modification"/>
    <property type="evidence" value="ECO:0007669"/>
    <property type="project" value="InterPro"/>
</dbReference>
<dbReference type="InterPro" id="IPR011990">
    <property type="entry name" value="TPR-like_helical_dom_sf"/>
</dbReference>
<dbReference type="PANTHER" id="PTHR47926">
    <property type="entry name" value="PENTATRICOPEPTIDE REPEAT-CONTAINING PROTEIN"/>
    <property type="match status" value="1"/>
</dbReference>
<sequence length="423" mass="48431">MSHQLNRIHAHTLKKGIEYSKTLIEELLRIPDIPYAHKLFNQSPYPTVFLYNKLIKAYSSQNQPRQCLSLYSQMLLKDCQPNELTFTFLFPACASFYSLLHGKLIHTHFIKSGFDFDVYALTALVDMYAKLGALIWARQVFDEMTVRNIPTWNALIAGYSRSGDMEGALKLFKMMPSRSVVSWTTMISGYSQNGMYTKALQMFLKMEKDKEVRPNEVTITSVFSACAKLGALEVGERIESYGRENGLMKNLYVSNALLEMYARCGKIDAARHVFNEIGKRRNLCSWNSMMMGLAVHGRSNEALQLYDQMLVTMVFLSESLFQLEPWNTGNYVILCNIYASAQRWDGVAKLRKLMRGGQITKAAGYSVIEGEGEIHKFIVEDTSHPRHSEIYALLNEILTKMKLQITEDDFEAKLEELLLMEEM</sequence>
<evidence type="ECO:0000256" key="2">
    <source>
        <dbReference type="PROSITE-ProRule" id="PRU00708"/>
    </source>
</evidence>
<comment type="caution">
    <text evidence="3">The sequence shown here is derived from an EMBL/GenBank/DDBJ whole genome shotgun (WGS) entry which is preliminary data.</text>
</comment>
<dbReference type="Proteomes" id="UP000657918">
    <property type="component" value="Unassembled WGS sequence"/>
</dbReference>
<feature type="repeat" description="PPR" evidence="2">
    <location>
        <begin position="282"/>
        <end position="316"/>
    </location>
</feature>
<reference evidence="3 4" key="1">
    <citation type="submission" date="2020-10" db="EMBL/GenBank/DDBJ databases">
        <title>Plant Genome Project.</title>
        <authorList>
            <person name="Zhang R.-G."/>
        </authorList>
    </citation>
    <scope>NUCLEOTIDE SEQUENCE [LARGE SCALE GENOMIC DNA]</scope>
    <source>
        <strain evidence="3">FAFU-HL-1</strain>
        <tissue evidence="3">Leaf</tissue>
    </source>
</reference>
<dbReference type="Gene3D" id="1.25.40.10">
    <property type="entry name" value="Tetratricopeptide repeat domain"/>
    <property type="match status" value="3"/>
</dbReference>
<gene>
    <name evidence="3" type="ORF">SADUNF_Sadunf02G0147100</name>
</gene>
<keyword evidence="4" id="KW-1185">Reference proteome</keyword>
<dbReference type="InterPro" id="IPR002885">
    <property type="entry name" value="PPR_rpt"/>
</dbReference>
<accession>A0A835N7S5</accession>
<dbReference type="SUPFAM" id="SSF48452">
    <property type="entry name" value="TPR-like"/>
    <property type="match status" value="1"/>
</dbReference>
<dbReference type="PANTHER" id="PTHR47926:SF540">
    <property type="entry name" value="PENTATRICOPEPTIDE REPEAT-CONTAINING PROTEIN"/>
    <property type="match status" value="1"/>
</dbReference>
<evidence type="ECO:0000256" key="1">
    <source>
        <dbReference type="ARBA" id="ARBA00022737"/>
    </source>
</evidence>
<evidence type="ECO:0000313" key="3">
    <source>
        <dbReference type="EMBL" id="KAF9687957.1"/>
    </source>
</evidence>
<feature type="repeat" description="PPR" evidence="2">
    <location>
        <begin position="250"/>
        <end position="280"/>
    </location>
</feature>
<evidence type="ECO:0000313" key="4">
    <source>
        <dbReference type="Proteomes" id="UP000657918"/>
    </source>
</evidence>
<dbReference type="OrthoDB" id="185373at2759"/>
<feature type="repeat" description="PPR" evidence="2">
    <location>
        <begin position="148"/>
        <end position="182"/>
    </location>
</feature>
<evidence type="ECO:0008006" key="5">
    <source>
        <dbReference type="Google" id="ProtNLM"/>
    </source>
</evidence>
<feature type="repeat" description="PPR" evidence="2">
    <location>
        <begin position="47"/>
        <end position="81"/>
    </location>
</feature>